<keyword evidence="6" id="KW-1185">Reference proteome</keyword>
<dbReference type="Pfam" id="PF03029">
    <property type="entry name" value="ATP_bind_1"/>
    <property type="match status" value="1"/>
</dbReference>
<dbReference type="InterPro" id="IPR027417">
    <property type="entry name" value="P-loop_NTPase"/>
</dbReference>
<keyword evidence="3" id="KW-0378">Hydrolase</keyword>
<dbReference type="Gene3D" id="3.40.50.300">
    <property type="entry name" value="P-loop containing nucleotide triphosphate hydrolases"/>
    <property type="match status" value="1"/>
</dbReference>
<dbReference type="SUPFAM" id="SSF52540">
    <property type="entry name" value="P-loop containing nucleoside triphosphate hydrolases"/>
    <property type="match status" value="1"/>
</dbReference>
<dbReference type="InterPro" id="IPR004130">
    <property type="entry name" value="Gpn"/>
</dbReference>
<sequence length="181" mass="19896">MHVSQVPMAIKILIAGGFGAGKTTLVGSISETRPLRTEESISGFSAVAGKTTTTVAMDYGRLTIRDQYTLYLFGTPGQERFWFVWDELASGAIGAVVLADVHRLADCFPAVDYFEQNRTPFIVALNRFEDLPELEVSRVRQALDLPDDIPIVLCDARRRESGKEVLIALLQHALTRTGTPA</sequence>
<comment type="similarity">
    <text evidence="1">Belongs to the GPN-loop GTPase family.</text>
</comment>
<comment type="caution">
    <text evidence="5">The sequence shown here is derived from an EMBL/GenBank/DDBJ whole genome shotgun (WGS) entry which is preliminary data.</text>
</comment>
<dbReference type="InterPro" id="IPR052705">
    <property type="entry name" value="Gliding_Motility_GTPase"/>
</dbReference>
<reference evidence="5 6" key="1">
    <citation type="submission" date="2020-07" db="EMBL/GenBank/DDBJ databases">
        <title>Genomic Encyclopedia of Type Strains, Phase IV (KMG-IV): sequencing the most valuable type-strain genomes for metagenomic binning, comparative biology and taxonomic classification.</title>
        <authorList>
            <person name="Goeker M."/>
        </authorList>
    </citation>
    <scope>NUCLEOTIDE SEQUENCE [LARGE SCALE GENOMIC DNA]</scope>
    <source>
        <strain evidence="5 6">DSM 45533</strain>
    </source>
</reference>
<dbReference type="Proteomes" id="UP000530928">
    <property type="component" value="Unassembled WGS sequence"/>
</dbReference>
<proteinExistence type="inferred from homology"/>
<evidence type="ECO:0000256" key="4">
    <source>
        <dbReference type="ARBA" id="ARBA00023134"/>
    </source>
</evidence>
<dbReference type="AlphaFoldDB" id="A0A7W0CSG3"/>
<dbReference type="PANTHER" id="PTHR42708">
    <property type="entry name" value="ATP/GTP-BINDING PROTEIN-RELATED"/>
    <property type="match status" value="1"/>
</dbReference>
<dbReference type="GO" id="GO:0016787">
    <property type="term" value="F:hydrolase activity"/>
    <property type="evidence" value="ECO:0007669"/>
    <property type="project" value="UniProtKB-KW"/>
</dbReference>
<dbReference type="CDD" id="cd00882">
    <property type="entry name" value="Ras_like_GTPase"/>
    <property type="match status" value="1"/>
</dbReference>
<keyword evidence="2" id="KW-0547">Nucleotide-binding</keyword>
<evidence type="ECO:0000313" key="5">
    <source>
        <dbReference type="EMBL" id="MBA2896345.1"/>
    </source>
</evidence>
<evidence type="ECO:0000256" key="2">
    <source>
        <dbReference type="ARBA" id="ARBA00022741"/>
    </source>
</evidence>
<evidence type="ECO:0000256" key="3">
    <source>
        <dbReference type="ARBA" id="ARBA00022801"/>
    </source>
</evidence>
<protein>
    <recommendedName>
        <fullName evidence="7">ATP-binding protein</fullName>
    </recommendedName>
</protein>
<evidence type="ECO:0008006" key="7">
    <source>
        <dbReference type="Google" id="ProtNLM"/>
    </source>
</evidence>
<dbReference type="GO" id="GO:0005525">
    <property type="term" value="F:GTP binding"/>
    <property type="evidence" value="ECO:0007669"/>
    <property type="project" value="UniProtKB-KW"/>
</dbReference>
<name>A0A7W0CSG3_9ACTN</name>
<dbReference type="PANTHER" id="PTHR42708:SF1">
    <property type="entry name" value="GLIDING MOTILITY PROTEIN MGLA"/>
    <property type="match status" value="1"/>
</dbReference>
<dbReference type="EMBL" id="JACDUR010000008">
    <property type="protein sequence ID" value="MBA2896345.1"/>
    <property type="molecule type" value="Genomic_DNA"/>
</dbReference>
<accession>A0A7W0CSG3</accession>
<keyword evidence="4" id="KW-0342">GTP-binding</keyword>
<gene>
    <name evidence="5" type="ORF">HNR30_007736</name>
</gene>
<evidence type="ECO:0000256" key="1">
    <source>
        <dbReference type="ARBA" id="ARBA00005290"/>
    </source>
</evidence>
<organism evidence="5 6">
    <name type="scientific">Nonomuraea soli</name>
    <dbReference type="NCBI Taxonomy" id="1032476"/>
    <lineage>
        <taxon>Bacteria</taxon>
        <taxon>Bacillati</taxon>
        <taxon>Actinomycetota</taxon>
        <taxon>Actinomycetes</taxon>
        <taxon>Streptosporangiales</taxon>
        <taxon>Streptosporangiaceae</taxon>
        <taxon>Nonomuraea</taxon>
    </lineage>
</organism>
<dbReference type="RefSeq" id="WP_181615037.1">
    <property type="nucleotide sequence ID" value="NZ_BAABAM010000007.1"/>
</dbReference>
<evidence type="ECO:0000313" key="6">
    <source>
        <dbReference type="Proteomes" id="UP000530928"/>
    </source>
</evidence>